<evidence type="ECO:0000313" key="7">
    <source>
        <dbReference type="EMBL" id="KAK7166809.1"/>
    </source>
</evidence>
<keyword evidence="4" id="KW-0812">Transmembrane</keyword>
<dbReference type="PANTHER" id="PTHR24100">
    <property type="entry name" value="BUTYROPHILIN"/>
    <property type="match status" value="1"/>
</dbReference>
<evidence type="ECO:0000259" key="6">
    <source>
        <dbReference type="PROSITE" id="PS50835"/>
    </source>
</evidence>
<reference evidence="7 8" key="1">
    <citation type="submission" date="2024-02" db="EMBL/GenBank/DDBJ databases">
        <title>Chromosome-level genome assembly of the Eurasian Minnow (Phoxinus phoxinus).</title>
        <authorList>
            <person name="Oriowo T.O."/>
            <person name="Martin S."/>
            <person name="Stange M."/>
            <person name="Chrysostomakis Y."/>
            <person name="Brown T."/>
            <person name="Winkler S."/>
            <person name="Kukowka S."/>
            <person name="Myers E.W."/>
            <person name="Bohne A."/>
        </authorList>
    </citation>
    <scope>NUCLEOTIDE SEQUENCE [LARGE SCALE GENOMIC DNA]</scope>
    <source>
        <strain evidence="7">ZFMK-TIS-60720</strain>
        <tissue evidence="7">Whole Organism</tissue>
    </source>
</reference>
<dbReference type="GO" id="GO:0050852">
    <property type="term" value="P:T cell receptor signaling pathway"/>
    <property type="evidence" value="ECO:0007669"/>
    <property type="project" value="TreeGrafter"/>
</dbReference>
<dbReference type="PROSITE" id="PS50835">
    <property type="entry name" value="IG_LIKE"/>
    <property type="match status" value="1"/>
</dbReference>
<evidence type="ECO:0000256" key="4">
    <source>
        <dbReference type="SAM" id="Phobius"/>
    </source>
</evidence>
<evidence type="ECO:0000256" key="5">
    <source>
        <dbReference type="SAM" id="SignalP"/>
    </source>
</evidence>
<feature type="chain" id="PRO_5042951129" description="Ig-like domain-containing protein" evidence="5">
    <location>
        <begin position="39"/>
        <end position="204"/>
    </location>
</feature>
<protein>
    <recommendedName>
        <fullName evidence="6">Ig-like domain-containing protein</fullName>
    </recommendedName>
</protein>
<evidence type="ECO:0000256" key="3">
    <source>
        <dbReference type="ARBA" id="ARBA00023319"/>
    </source>
</evidence>
<keyword evidence="2 4" id="KW-0472">Membrane</keyword>
<dbReference type="InterPro" id="IPR003599">
    <property type="entry name" value="Ig_sub"/>
</dbReference>
<dbReference type="Gene3D" id="2.60.40.10">
    <property type="entry name" value="Immunoglobulins"/>
    <property type="match status" value="1"/>
</dbReference>
<evidence type="ECO:0000256" key="1">
    <source>
        <dbReference type="ARBA" id="ARBA00004370"/>
    </source>
</evidence>
<feature type="transmembrane region" description="Helical" evidence="4">
    <location>
        <begin position="160"/>
        <end position="184"/>
    </location>
</feature>
<comment type="subcellular location">
    <subcellularLocation>
        <location evidence="1">Membrane</location>
    </subcellularLocation>
</comment>
<keyword evidence="3" id="KW-0393">Immunoglobulin domain</keyword>
<name>A0AAN9DBP7_9TELE</name>
<dbReference type="InterPro" id="IPR013783">
    <property type="entry name" value="Ig-like_fold"/>
</dbReference>
<dbReference type="PROSITE" id="PS51257">
    <property type="entry name" value="PROKAR_LIPOPROTEIN"/>
    <property type="match status" value="1"/>
</dbReference>
<proteinExistence type="predicted"/>
<dbReference type="InterPro" id="IPR007110">
    <property type="entry name" value="Ig-like_dom"/>
</dbReference>
<comment type="caution">
    <text evidence="7">The sequence shown here is derived from an EMBL/GenBank/DDBJ whole genome shotgun (WGS) entry which is preliminary data.</text>
</comment>
<dbReference type="EMBL" id="JAYKXH010000006">
    <property type="protein sequence ID" value="KAK7166809.1"/>
    <property type="molecule type" value="Genomic_DNA"/>
</dbReference>
<dbReference type="InterPro" id="IPR036179">
    <property type="entry name" value="Ig-like_dom_sf"/>
</dbReference>
<feature type="signal peptide" evidence="5">
    <location>
        <begin position="1"/>
        <end position="38"/>
    </location>
</feature>
<dbReference type="GO" id="GO:0009897">
    <property type="term" value="C:external side of plasma membrane"/>
    <property type="evidence" value="ECO:0007669"/>
    <property type="project" value="TreeGrafter"/>
</dbReference>
<dbReference type="InterPro" id="IPR050504">
    <property type="entry name" value="IgSF_BTN/MOG"/>
</dbReference>
<keyword evidence="5" id="KW-0732">Signal</keyword>
<gene>
    <name evidence="7" type="ORF">R3I93_006547</name>
</gene>
<dbReference type="Proteomes" id="UP001364617">
    <property type="component" value="Unassembled WGS sequence"/>
</dbReference>
<dbReference type="SMART" id="SM00409">
    <property type="entry name" value="IG"/>
    <property type="match status" value="1"/>
</dbReference>
<organism evidence="7 8">
    <name type="scientific">Phoxinus phoxinus</name>
    <name type="common">Eurasian minnow</name>
    <dbReference type="NCBI Taxonomy" id="58324"/>
    <lineage>
        <taxon>Eukaryota</taxon>
        <taxon>Metazoa</taxon>
        <taxon>Chordata</taxon>
        <taxon>Craniata</taxon>
        <taxon>Vertebrata</taxon>
        <taxon>Euteleostomi</taxon>
        <taxon>Actinopterygii</taxon>
        <taxon>Neopterygii</taxon>
        <taxon>Teleostei</taxon>
        <taxon>Ostariophysi</taxon>
        <taxon>Cypriniformes</taxon>
        <taxon>Leuciscidae</taxon>
        <taxon>Phoxininae</taxon>
        <taxon>Phoxinus</taxon>
    </lineage>
</organism>
<evidence type="ECO:0000256" key="2">
    <source>
        <dbReference type="ARBA" id="ARBA00023136"/>
    </source>
</evidence>
<dbReference type="InterPro" id="IPR013106">
    <property type="entry name" value="Ig_V-set"/>
</dbReference>
<sequence length="204" mass="22218">MKSSGMSLSSGTRTRSARFGGFTLALVLLSTTCACTDGADHNVTARAGEAAVLPCTCPPNQPPYLVWQKVVGDLVVDHYRGDDDRDDQAEEYRNRTELKLTENCSLTILRVNTTDQGLYTCYYRKGPLRRDSIYLEVTAGQYISVDPQDPGESRSVQTTVVTSSVCVLLVIVIITVAAAVYVGIVRKKRRSMNGFAGGTLVRSV</sequence>
<evidence type="ECO:0000313" key="8">
    <source>
        <dbReference type="Proteomes" id="UP001364617"/>
    </source>
</evidence>
<dbReference type="AlphaFoldDB" id="A0AAN9DBP7"/>
<keyword evidence="4" id="KW-1133">Transmembrane helix</keyword>
<dbReference type="Pfam" id="PF07686">
    <property type="entry name" value="V-set"/>
    <property type="match status" value="1"/>
</dbReference>
<keyword evidence="8" id="KW-1185">Reference proteome</keyword>
<feature type="domain" description="Ig-like" evidence="6">
    <location>
        <begin position="48"/>
        <end position="121"/>
    </location>
</feature>
<dbReference type="GO" id="GO:0001817">
    <property type="term" value="P:regulation of cytokine production"/>
    <property type="evidence" value="ECO:0007669"/>
    <property type="project" value="TreeGrafter"/>
</dbReference>
<dbReference type="GO" id="GO:0005102">
    <property type="term" value="F:signaling receptor binding"/>
    <property type="evidence" value="ECO:0007669"/>
    <property type="project" value="TreeGrafter"/>
</dbReference>
<accession>A0AAN9DBP7</accession>
<dbReference type="SUPFAM" id="SSF48726">
    <property type="entry name" value="Immunoglobulin"/>
    <property type="match status" value="1"/>
</dbReference>